<dbReference type="FunFam" id="3.40.50.880:FF:000024">
    <property type="entry name" value="Folate gamma-glutamyl hydrolase"/>
    <property type="match status" value="1"/>
</dbReference>
<dbReference type="PANTHER" id="PTHR11315">
    <property type="entry name" value="PROTEASE FAMILY C26 GAMMA-GLUTAMYL HYDROLASE"/>
    <property type="match status" value="1"/>
</dbReference>
<evidence type="ECO:0000256" key="5">
    <source>
        <dbReference type="ARBA" id="ARBA00022801"/>
    </source>
</evidence>
<dbReference type="EC" id="3.4.19.9" evidence="7"/>
<feature type="active site" description="Proton donor" evidence="6">
    <location>
        <position position="252"/>
    </location>
</feature>
<keyword evidence="3" id="KW-0964">Secreted</keyword>
<dbReference type="PROSITE" id="PS51275">
    <property type="entry name" value="PEPTIDASE_C26_GGH"/>
    <property type="match status" value="1"/>
</dbReference>
<keyword evidence="8" id="KW-0472">Membrane</keyword>
<gene>
    <name evidence="10" type="primary">GGH</name>
</gene>
<evidence type="ECO:0000256" key="1">
    <source>
        <dbReference type="ARBA" id="ARBA00004239"/>
    </source>
</evidence>
<feature type="active site" evidence="7">
    <location>
        <position position="252"/>
    </location>
</feature>
<evidence type="ECO:0000256" key="2">
    <source>
        <dbReference type="ARBA" id="ARBA00011083"/>
    </source>
</evidence>
<dbReference type="InterPro" id="IPR015527">
    <property type="entry name" value="Pept_C26_g-glut_hydrolase"/>
</dbReference>
<dbReference type="GO" id="GO:0046900">
    <property type="term" value="P:tetrahydrofolylpolyglutamate metabolic process"/>
    <property type="evidence" value="ECO:0007669"/>
    <property type="project" value="TreeGrafter"/>
</dbReference>
<dbReference type="GO" id="GO:0034722">
    <property type="term" value="F:gamma-glutamyl-peptidase activity"/>
    <property type="evidence" value="ECO:0007669"/>
    <property type="project" value="UniProtKB-UniRule"/>
</dbReference>
<dbReference type="RefSeq" id="XP_030070777.1">
    <property type="nucleotide sequence ID" value="XM_030214917.1"/>
</dbReference>
<keyword evidence="8" id="KW-0812">Transmembrane</keyword>
<dbReference type="InterPro" id="IPR011697">
    <property type="entry name" value="Peptidase_C26"/>
</dbReference>
<comment type="subcellular location">
    <subcellularLocation>
        <location evidence="1">Secreted</location>
        <location evidence="1">Extracellular space</location>
    </subcellularLocation>
</comment>
<keyword evidence="8" id="KW-1133">Transmembrane helix</keyword>
<dbReference type="GO" id="GO:0005576">
    <property type="term" value="C:extracellular region"/>
    <property type="evidence" value="ECO:0007669"/>
    <property type="project" value="UniProtKB-SubCell"/>
</dbReference>
<keyword evidence="4" id="KW-0732">Signal</keyword>
<dbReference type="PANTHER" id="PTHR11315:SF20">
    <property type="entry name" value="GAMMA-GLUTAMYL HYDROLASE"/>
    <property type="match status" value="1"/>
</dbReference>
<evidence type="ECO:0000256" key="4">
    <source>
        <dbReference type="ARBA" id="ARBA00022729"/>
    </source>
</evidence>
<evidence type="ECO:0000256" key="3">
    <source>
        <dbReference type="ARBA" id="ARBA00022525"/>
    </source>
</evidence>
<sequence>MRQSGDSGFMGLRIVVVVGLLSVAASSLLYRGDSSQGLNSRPIIGVLAQEIHFKELSSLGKSYIAASYVKTLESAGARVVPIRLNLTDEEYEHIFYSINGILFPGGGVDLRTSQYARVARIFYRLALQANDGGDYFPVWGTCLGFEQLTVLTSDQLLLTMTDTRNIALPLNFSTSPEMSKIFRNFPKDLLHSLELEPLTSNFHSWSLSVQNFTKNEKLKNFYKVVTTNRADQLEFISTMEAFDYPIYGIQWHPEKNSFEWNNSSSIPHSPQAVRVAFYMADFFVNEARKSFHNFKSYKEEMKALIYNYNPVFTGPFSNFEQMYFFD</sequence>
<dbReference type="PROSITE" id="PS51273">
    <property type="entry name" value="GATASE_TYPE_1"/>
    <property type="match status" value="1"/>
</dbReference>
<keyword evidence="9" id="KW-1185">Reference proteome</keyword>
<evidence type="ECO:0000256" key="6">
    <source>
        <dbReference type="PIRSR" id="PIRSR615527-1"/>
    </source>
</evidence>
<dbReference type="InParanoid" id="A0A6P7YUC4"/>
<name>A0A6P7YUC4_9AMPH</name>
<dbReference type="GeneID" id="115477823"/>
<dbReference type="Pfam" id="PF07722">
    <property type="entry name" value="Peptidase_C26"/>
    <property type="match status" value="1"/>
</dbReference>
<evidence type="ECO:0000313" key="9">
    <source>
        <dbReference type="Proteomes" id="UP000515156"/>
    </source>
</evidence>
<comment type="similarity">
    <text evidence="2">Belongs to the peptidase C26 family.</text>
</comment>
<dbReference type="SUPFAM" id="SSF52317">
    <property type="entry name" value="Class I glutamine amidotransferase-like"/>
    <property type="match status" value="1"/>
</dbReference>
<dbReference type="FunCoup" id="A0A6P7YUC4">
    <property type="interactions" value="601"/>
</dbReference>
<dbReference type="KEGG" id="muo:115477823"/>
<protein>
    <recommendedName>
        <fullName evidence="7">folate gamma-glutamyl hydrolase</fullName>
        <ecNumber evidence="7">3.4.19.9</ecNumber>
    </recommendedName>
</protein>
<proteinExistence type="inferred from homology"/>
<feature type="active site" description="Nucleophile" evidence="6 7">
    <location>
        <position position="142"/>
    </location>
</feature>
<evidence type="ECO:0000313" key="10">
    <source>
        <dbReference type="RefSeq" id="XP_030070777.1"/>
    </source>
</evidence>
<evidence type="ECO:0000256" key="7">
    <source>
        <dbReference type="PROSITE-ProRule" id="PRU00607"/>
    </source>
</evidence>
<dbReference type="CTD" id="8836"/>
<dbReference type="AlphaFoldDB" id="A0A6P7YUC4"/>
<keyword evidence="5 7" id="KW-0378">Hydrolase</keyword>
<dbReference type="InterPro" id="IPR029062">
    <property type="entry name" value="Class_I_gatase-like"/>
</dbReference>
<comment type="catalytic activity">
    <reaction evidence="7">
        <text>(6S)-5,6,7,8-tetrahydrofolyl-(gamma-L-Glu)(n) + (n-1) H2O = (6S)-5,6,7,8-tetrahydrofolate + (n-1) L-glutamate</text>
        <dbReference type="Rhea" id="RHEA:56784"/>
        <dbReference type="Rhea" id="RHEA-COMP:14738"/>
        <dbReference type="ChEBI" id="CHEBI:15377"/>
        <dbReference type="ChEBI" id="CHEBI:29985"/>
        <dbReference type="ChEBI" id="CHEBI:57453"/>
        <dbReference type="ChEBI" id="CHEBI:141005"/>
        <dbReference type="EC" id="3.4.19.9"/>
    </reaction>
</comment>
<dbReference type="OrthoDB" id="64220at2759"/>
<organism evidence="9 10">
    <name type="scientific">Microcaecilia unicolor</name>
    <dbReference type="NCBI Taxonomy" id="1415580"/>
    <lineage>
        <taxon>Eukaryota</taxon>
        <taxon>Metazoa</taxon>
        <taxon>Chordata</taxon>
        <taxon>Craniata</taxon>
        <taxon>Vertebrata</taxon>
        <taxon>Euteleostomi</taxon>
        <taxon>Amphibia</taxon>
        <taxon>Gymnophiona</taxon>
        <taxon>Siphonopidae</taxon>
        <taxon>Microcaecilia</taxon>
    </lineage>
</organism>
<dbReference type="Gene3D" id="3.40.50.880">
    <property type="match status" value="1"/>
</dbReference>
<dbReference type="Proteomes" id="UP000515156">
    <property type="component" value="Chromosome 1"/>
</dbReference>
<dbReference type="GO" id="GO:0005773">
    <property type="term" value="C:vacuole"/>
    <property type="evidence" value="ECO:0007669"/>
    <property type="project" value="TreeGrafter"/>
</dbReference>
<feature type="transmembrane region" description="Helical" evidence="8">
    <location>
        <begin position="12"/>
        <end position="30"/>
    </location>
</feature>
<accession>A0A6P7YUC4</accession>
<dbReference type="CDD" id="cd01747">
    <property type="entry name" value="GATase1_Glutamyl_Hydrolase"/>
    <property type="match status" value="1"/>
</dbReference>
<evidence type="ECO:0000256" key="8">
    <source>
        <dbReference type="SAM" id="Phobius"/>
    </source>
</evidence>
<reference evidence="10" key="1">
    <citation type="submission" date="2025-08" db="UniProtKB">
        <authorList>
            <consortium name="RefSeq"/>
        </authorList>
    </citation>
    <scope>IDENTIFICATION</scope>
</reference>